<keyword evidence="3" id="KW-1185">Reference proteome</keyword>
<accession>A0A9W7D0L1</accession>
<dbReference type="EMBL" id="BSXT01002729">
    <property type="protein sequence ID" value="GMF50593.1"/>
    <property type="molecule type" value="Genomic_DNA"/>
</dbReference>
<dbReference type="OrthoDB" id="129198at2759"/>
<protein>
    <submittedName>
        <fullName evidence="2">Unnamed protein product</fullName>
    </submittedName>
</protein>
<organism evidence="2 3">
    <name type="scientific">Phytophthora fragariaefolia</name>
    <dbReference type="NCBI Taxonomy" id="1490495"/>
    <lineage>
        <taxon>Eukaryota</taxon>
        <taxon>Sar</taxon>
        <taxon>Stramenopiles</taxon>
        <taxon>Oomycota</taxon>
        <taxon>Peronosporomycetes</taxon>
        <taxon>Peronosporales</taxon>
        <taxon>Peronosporaceae</taxon>
        <taxon>Phytophthora</taxon>
    </lineage>
</organism>
<comment type="caution">
    <text evidence="2">The sequence shown here is derived from an EMBL/GenBank/DDBJ whole genome shotgun (WGS) entry which is preliminary data.</text>
</comment>
<gene>
    <name evidence="2" type="ORF">Pfra01_002022700</name>
</gene>
<evidence type="ECO:0000256" key="1">
    <source>
        <dbReference type="SAM" id="MobiDB-lite"/>
    </source>
</evidence>
<feature type="compositionally biased region" description="Polar residues" evidence="1">
    <location>
        <begin position="23"/>
        <end position="34"/>
    </location>
</feature>
<sequence length="105" mass="11411">MTDDARDEASLDVGFAQGDSEPNADTPQTRSSDGQYHVIDSEPSLRVKADAVQLEALSEVAKLLNLGEMSLDNVLADLKAGEITEMVLLRPEPTPEELNFSSFMD</sequence>
<dbReference type="AlphaFoldDB" id="A0A9W7D0L1"/>
<feature type="region of interest" description="Disordered" evidence="1">
    <location>
        <begin position="1"/>
        <end position="42"/>
    </location>
</feature>
<evidence type="ECO:0000313" key="3">
    <source>
        <dbReference type="Proteomes" id="UP001165121"/>
    </source>
</evidence>
<evidence type="ECO:0000313" key="2">
    <source>
        <dbReference type="EMBL" id="GMF50593.1"/>
    </source>
</evidence>
<name>A0A9W7D0L1_9STRA</name>
<dbReference type="Proteomes" id="UP001165121">
    <property type="component" value="Unassembled WGS sequence"/>
</dbReference>
<proteinExistence type="predicted"/>
<reference evidence="2" key="1">
    <citation type="submission" date="2023-04" db="EMBL/GenBank/DDBJ databases">
        <title>Phytophthora fragariaefolia NBRC 109709.</title>
        <authorList>
            <person name="Ichikawa N."/>
            <person name="Sato H."/>
            <person name="Tonouchi N."/>
        </authorList>
    </citation>
    <scope>NUCLEOTIDE SEQUENCE</scope>
    <source>
        <strain evidence="2">NBRC 109709</strain>
    </source>
</reference>